<dbReference type="Gene3D" id="1.10.10.10">
    <property type="entry name" value="Winged helix-like DNA-binding domain superfamily/Winged helix DNA-binding domain"/>
    <property type="match status" value="1"/>
</dbReference>
<dbReference type="PROSITE" id="PS51197">
    <property type="entry name" value="HTH_RRF2_2"/>
    <property type="match status" value="1"/>
</dbReference>
<dbReference type="GO" id="GO:0003700">
    <property type="term" value="F:DNA-binding transcription factor activity"/>
    <property type="evidence" value="ECO:0007669"/>
    <property type="project" value="TreeGrafter"/>
</dbReference>
<dbReference type="PANTHER" id="PTHR33221:SF2">
    <property type="entry name" value="TRANSCRIPTIONAL REGULATOR"/>
    <property type="match status" value="1"/>
</dbReference>
<dbReference type="InParanoid" id="A0A6C2YP47"/>
<organism evidence="2">
    <name type="scientific">Tuwongella immobilis</name>
    <dbReference type="NCBI Taxonomy" id="692036"/>
    <lineage>
        <taxon>Bacteria</taxon>
        <taxon>Pseudomonadati</taxon>
        <taxon>Planctomycetota</taxon>
        <taxon>Planctomycetia</taxon>
        <taxon>Gemmatales</taxon>
        <taxon>Gemmataceae</taxon>
        <taxon>Tuwongella</taxon>
    </lineage>
</organism>
<dbReference type="NCBIfam" id="TIGR00738">
    <property type="entry name" value="rrf2_super"/>
    <property type="match status" value="1"/>
</dbReference>
<dbReference type="EMBL" id="LR593887">
    <property type="protein sequence ID" value="VTS02995.1"/>
    <property type="molecule type" value="Genomic_DNA"/>
</dbReference>
<evidence type="ECO:0008006" key="4">
    <source>
        <dbReference type="Google" id="ProtNLM"/>
    </source>
</evidence>
<dbReference type="KEGG" id="tim:GMBLW1_09910"/>
<dbReference type="Proteomes" id="UP000464378">
    <property type="component" value="Chromosome"/>
</dbReference>
<dbReference type="FunCoup" id="A0A6C2YP47">
    <property type="interactions" value="180"/>
</dbReference>
<evidence type="ECO:0000256" key="1">
    <source>
        <dbReference type="SAM" id="MobiDB-lite"/>
    </source>
</evidence>
<sequence>MPMLSRKADYALLILSYLHHHPEGGCARGIAEHFSLSRGFLANILKELCQKGFVSSHRGVNGGYVMNRPAESITLAELLEALDDGFRLAECSDHEGHDTCSLTSVCPMKTPIRAVHHRIHEVLRQVTLAELFPNTQSVAELIPLLGMLPDRSDIAESGHRSPCSAHPLESPSSGVTPLAEVLK</sequence>
<proteinExistence type="predicted"/>
<dbReference type="InterPro" id="IPR000944">
    <property type="entry name" value="Tscrpt_reg_Rrf2"/>
</dbReference>
<dbReference type="GO" id="GO:0005829">
    <property type="term" value="C:cytosol"/>
    <property type="evidence" value="ECO:0007669"/>
    <property type="project" value="TreeGrafter"/>
</dbReference>
<evidence type="ECO:0000313" key="2">
    <source>
        <dbReference type="EMBL" id="VIP02969.1"/>
    </source>
</evidence>
<dbReference type="AlphaFoldDB" id="A0A6C2YP47"/>
<dbReference type="RefSeq" id="WP_162658089.1">
    <property type="nucleotide sequence ID" value="NZ_LR593887.1"/>
</dbReference>
<gene>
    <name evidence="2" type="ORF">GMBLW1_09910</name>
</gene>
<name>A0A6C2YP47_9BACT</name>
<dbReference type="EMBL" id="LR586016">
    <property type="protein sequence ID" value="VIP02969.1"/>
    <property type="molecule type" value="Genomic_DNA"/>
</dbReference>
<dbReference type="InterPro" id="IPR036390">
    <property type="entry name" value="WH_DNA-bd_sf"/>
</dbReference>
<keyword evidence="3" id="KW-1185">Reference proteome</keyword>
<reference evidence="2" key="1">
    <citation type="submission" date="2019-04" db="EMBL/GenBank/DDBJ databases">
        <authorList>
            <consortium name="Science for Life Laboratories"/>
        </authorList>
    </citation>
    <scope>NUCLEOTIDE SEQUENCE</scope>
    <source>
        <strain evidence="2">MBLW1</strain>
    </source>
</reference>
<dbReference type="InterPro" id="IPR036388">
    <property type="entry name" value="WH-like_DNA-bd_sf"/>
</dbReference>
<evidence type="ECO:0000313" key="3">
    <source>
        <dbReference type="Proteomes" id="UP000464378"/>
    </source>
</evidence>
<feature type="region of interest" description="Disordered" evidence="1">
    <location>
        <begin position="155"/>
        <end position="183"/>
    </location>
</feature>
<dbReference type="SUPFAM" id="SSF46785">
    <property type="entry name" value="Winged helix' DNA-binding domain"/>
    <property type="match status" value="1"/>
</dbReference>
<protein>
    <recommendedName>
        <fullName evidence="4">Rrf2 family transcriptional regulator</fullName>
    </recommendedName>
</protein>
<dbReference type="Pfam" id="PF02082">
    <property type="entry name" value="Rrf2"/>
    <property type="match status" value="1"/>
</dbReference>
<dbReference type="PANTHER" id="PTHR33221">
    <property type="entry name" value="WINGED HELIX-TURN-HELIX TRANSCRIPTIONAL REGULATOR, RRF2 FAMILY"/>
    <property type="match status" value="1"/>
</dbReference>
<accession>A0A6C2YP47</accession>